<keyword evidence="1" id="KW-1133">Transmembrane helix</keyword>
<evidence type="ECO:0000313" key="3">
    <source>
        <dbReference type="Proteomes" id="UP000826656"/>
    </source>
</evidence>
<organism evidence="2 3">
    <name type="scientific">Solanum tuberosum</name>
    <name type="common">Potato</name>
    <dbReference type="NCBI Taxonomy" id="4113"/>
    <lineage>
        <taxon>Eukaryota</taxon>
        <taxon>Viridiplantae</taxon>
        <taxon>Streptophyta</taxon>
        <taxon>Embryophyta</taxon>
        <taxon>Tracheophyta</taxon>
        <taxon>Spermatophyta</taxon>
        <taxon>Magnoliopsida</taxon>
        <taxon>eudicotyledons</taxon>
        <taxon>Gunneridae</taxon>
        <taxon>Pentapetalae</taxon>
        <taxon>asterids</taxon>
        <taxon>lamiids</taxon>
        <taxon>Solanales</taxon>
        <taxon>Solanaceae</taxon>
        <taxon>Solanoideae</taxon>
        <taxon>Solaneae</taxon>
        <taxon>Solanum</taxon>
    </lineage>
</organism>
<gene>
    <name evidence="2" type="ORF">KY290_018343</name>
</gene>
<dbReference type="EMBL" id="JAIVGD010000013">
    <property type="protein sequence ID" value="KAH0762270.1"/>
    <property type="molecule type" value="Genomic_DNA"/>
</dbReference>
<comment type="caution">
    <text evidence="2">The sequence shown here is derived from an EMBL/GenBank/DDBJ whole genome shotgun (WGS) entry which is preliminary data.</text>
</comment>
<evidence type="ECO:0000256" key="1">
    <source>
        <dbReference type="SAM" id="Phobius"/>
    </source>
</evidence>
<proteinExistence type="predicted"/>
<evidence type="ECO:0000313" key="2">
    <source>
        <dbReference type="EMBL" id="KAH0762270.1"/>
    </source>
</evidence>
<keyword evidence="1" id="KW-0472">Membrane</keyword>
<keyword evidence="3" id="KW-1185">Reference proteome</keyword>
<protein>
    <submittedName>
        <fullName evidence="2">Uncharacterized protein</fullName>
    </submittedName>
</protein>
<accession>A0ABQ7VDX3</accession>
<dbReference type="Proteomes" id="UP000826656">
    <property type="component" value="Unassembled WGS sequence"/>
</dbReference>
<sequence length="170" mass="18727">MIRLLDPGLKDQNENCSVFPDYRANYGGIQIFQLIHNNNSINYVNCRTPINSSQYIPTTFCRTNTTASNGNFSYLVLQEIWQASDLANGCKVETVAWSSAPGIFTQSCYNSKVFVLVYGGIGIGAIMVLRFLVGIPILIAVVVWQCKSRNLNISNDNALGDKASSSEQNC</sequence>
<keyword evidence="1" id="KW-0812">Transmembrane</keyword>
<reference evidence="2 3" key="1">
    <citation type="journal article" date="2021" name="bioRxiv">
        <title>Chromosome-scale and haplotype-resolved genome assembly of a tetraploid potato cultivar.</title>
        <authorList>
            <person name="Sun H."/>
            <person name="Jiao W.-B."/>
            <person name="Krause K."/>
            <person name="Campoy J.A."/>
            <person name="Goel M."/>
            <person name="Folz-Donahue K."/>
            <person name="Kukat C."/>
            <person name="Huettel B."/>
            <person name="Schneeberger K."/>
        </authorList>
    </citation>
    <scope>NUCLEOTIDE SEQUENCE [LARGE SCALE GENOMIC DNA]</scope>
    <source>
        <strain evidence="2">SolTubOtavaFocal</strain>
        <tissue evidence="2">Leaves</tissue>
    </source>
</reference>
<feature type="transmembrane region" description="Helical" evidence="1">
    <location>
        <begin position="115"/>
        <end position="144"/>
    </location>
</feature>
<name>A0ABQ7VDX3_SOLTU</name>